<organism evidence="4 5">
    <name type="scientific">Candidatus Beckwithbacteria bacterium RIFCSPHIGHO2_12_FULL_47_17</name>
    <dbReference type="NCBI Taxonomy" id="1797460"/>
    <lineage>
        <taxon>Bacteria</taxon>
        <taxon>Candidatus Beckwithiibacteriota</taxon>
    </lineage>
</organism>
<evidence type="ECO:0000256" key="3">
    <source>
        <dbReference type="RuleBase" id="RU004508"/>
    </source>
</evidence>
<dbReference type="EMBL" id="MEZN01000046">
    <property type="protein sequence ID" value="OGD55267.1"/>
    <property type="molecule type" value="Genomic_DNA"/>
</dbReference>
<name>A0A1F5DJB0_9BACT</name>
<dbReference type="GO" id="GO:0008483">
    <property type="term" value="F:transaminase activity"/>
    <property type="evidence" value="ECO:0007669"/>
    <property type="project" value="TreeGrafter"/>
</dbReference>
<dbReference type="PANTHER" id="PTHR30244">
    <property type="entry name" value="TRANSAMINASE"/>
    <property type="match status" value="1"/>
</dbReference>
<comment type="caution">
    <text evidence="4">The sequence shown here is derived from an EMBL/GenBank/DDBJ whole genome shotgun (WGS) entry which is preliminary data.</text>
</comment>
<proteinExistence type="inferred from homology"/>
<dbReference type="InterPro" id="IPR015422">
    <property type="entry name" value="PyrdxlP-dep_Trfase_small"/>
</dbReference>
<dbReference type="SUPFAM" id="SSF53383">
    <property type="entry name" value="PLP-dependent transferases"/>
    <property type="match status" value="1"/>
</dbReference>
<reference evidence="4 5" key="1">
    <citation type="journal article" date="2016" name="Nat. Commun.">
        <title>Thousands of microbial genomes shed light on interconnected biogeochemical processes in an aquifer system.</title>
        <authorList>
            <person name="Anantharaman K."/>
            <person name="Brown C.T."/>
            <person name="Hug L.A."/>
            <person name="Sharon I."/>
            <person name="Castelle C.J."/>
            <person name="Probst A.J."/>
            <person name="Thomas B.C."/>
            <person name="Singh A."/>
            <person name="Wilkins M.J."/>
            <person name="Karaoz U."/>
            <person name="Brodie E.L."/>
            <person name="Williams K.H."/>
            <person name="Hubbard S.S."/>
            <person name="Banfield J.F."/>
        </authorList>
    </citation>
    <scope>NUCLEOTIDE SEQUENCE [LARGE SCALE GENOMIC DNA]</scope>
</reference>
<evidence type="ECO:0000313" key="5">
    <source>
        <dbReference type="Proteomes" id="UP000176791"/>
    </source>
</evidence>
<feature type="active site" description="Proton acceptor" evidence="1">
    <location>
        <position position="184"/>
    </location>
</feature>
<dbReference type="GO" id="GO:0000271">
    <property type="term" value="P:polysaccharide biosynthetic process"/>
    <property type="evidence" value="ECO:0007669"/>
    <property type="project" value="TreeGrafter"/>
</dbReference>
<dbReference type="Proteomes" id="UP000176791">
    <property type="component" value="Unassembled WGS sequence"/>
</dbReference>
<dbReference type="InterPro" id="IPR015424">
    <property type="entry name" value="PyrdxlP-dep_Trfase"/>
</dbReference>
<keyword evidence="2 3" id="KW-0663">Pyridoxal phosphate</keyword>
<evidence type="ECO:0000313" key="4">
    <source>
        <dbReference type="EMBL" id="OGD55267.1"/>
    </source>
</evidence>
<evidence type="ECO:0008006" key="6">
    <source>
        <dbReference type="Google" id="ProtNLM"/>
    </source>
</evidence>
<dbReference type="PIRSF" id="PIRSF000390">
    <property type="entry name" value="PLP_StrS"/>
    <property type="match status" value="1"/>
</dbReference>
<dbReference type="STRING" id="1797460.A3E73_02165"/>
<dbReference type="GO" id="GO:0030170">
    <property type="term" value="F:pyridoxal phosphate binding"/>
    <property type="evidence" value="ECO:0007669"/>
    <property type="project" value="TreeGrafter"/>
</dbReference>
<accession>A0A1F5DJB0</accession>
<comment type="similarity">
    <text evidence="3">Belongs to the DegT/DnrJ/EryC1 family.</text>
</comment>
<dbReference type="Gene3D" id="3.90.1150.10">
    <property type="entry name" value="Aspartate Aminotransferase, domain 1"/>
    <property type="match status" value="1"/>
</dbReference>
<feature type="modified residue" description="N6-(pyridoxal phosphate)lysine" evidence="2">
    <location>
        <position position="184"/>
    </location>
</feature>
<dbReference type="PANTHER" id="PTHR30244:SF34">
    <property type="entry name" value="DTDP-4-AMINO-4,6-DIDEOXYGALACTOSE TRANSAMINASE"/>
    <property type="match status" value="1"/>
</dbReference>
<dbReference type="AlphaFoldDB" id="A0A1F5DJB0"/>
<evidence type="ECO:0000256" key="2">
    <source>
        <dbReference type="PIRSR" id="PIRSR000390-2"/>
    </source>
</evidence>
<dbReference type="InterPro" id="IPR000653">
    <property type="entry name" value="DegT/StrS_aminotransferase"/>
</dbReference>
<dbReference type="InterPro" id="IPR015421">
    <property type="entry name" value="PyrdxlP-dep_Trfase_major"/>
</dbReference>
<evidence type="ECO:0000256" key="1">
    <source>
        <dbReference type="PIRSR" id="PIRSR000390-1"/>
    </source>
</evidence>
<dbReference type="Pfam" id="PF01041">
    <property type="entry name" value="DegT_DnrJ_EryC1"/>
    <property type="match status" value="1"/>
</dbReference>
<sequence>MGSFIPLAKPSFGLVEKRLVNQALDSGWISSLGSFVEQFGREFAKTVGVKYALPVGNGTAALHLALIALGIGKGDEVIVPALTFVASANSVTYVGAKPVFVDIDPETFNLNLKAAEAKVTPKTKAIMSVDLYGHPVDFARVKSFAKKLKLHFISDSAESLGSLYKGKSFGGIAEVTTFSFFGNKIVTTGEGGMLVTNSKKIYDTAKFYRDQAKDITIHNYYHPAIGYNYAMTNLQAGVGIGQLRRLKMLVKKKRAIADHYRRLLSGVPGLNFQAEASYAKTNWWMFSLLVDKQKFGRSRDELMRLLAKKGIETRPFFYPLPQLPPYKPDNRQNQFPVTDRISGQGLNLPSFASLTQKEILYIAAQIKLARVF</sequence>
<protein>
    <recommendedName>
        <fullName evidence="6">Aminotransferase DegT</fullName>
    </recommendedName>
</protein>
<gene>
    <name evidence="4" type="ORF">A3E73_02165</name>
</gene>
<dbReference type="Gene3D" id="3.40.640.10">
    <property type="entry name" value="Type I PLP-dependent aspartate aminotransferase-like (Major domain)"/>
    <property type="match status" value="1"/>
</dbReference>
<dbReference type="CDD" id="cd00616">
    <property type="entry name" value="AHBA_syn"/>
    <property type="match status" value="1"/>
</dbReference>